<proteinExistence type="predicted"/>
<dbReference type="PANTHER" id="PTHR33116">
    <property type="entry name" value="REVERSE TRANSCRIPTASE ZINC-BINDING DOMAIN-CONTAINING PROTEIN-RELATED-RELATED"/>
    <property type="match status" value="1"/>
</dbReference>
<dbReference type="EMBL" id="CP144745">
    <property type="protein sequence ID" value="WVZ52969.1"/>
    <property type="molecule type" value="Genomic_DNA"/>
</dbReference>
<protein>
    <recommendedName>
        <fullName evidence="1">Reverse transcriptase domain-containing protein</fullName>
    </recommendedName>
</protein>
<name>A0AAQ3PUM0_PASNO</name>
<gene>
    <name evidence="2" type="ORF">U9M48_003967</name>
</gene>
<dbReference type="PANTHER" id="PTHR33116:SF87">
    <property type="entry name" value="OS01G0158850 PROTEIN"/>
    <property type="match status" value="1"/>
</dbReference>
<evidence type="ECO:0000313" key="2">
    <source>
        <dbReference type="EMBL" id="WVZ52969.1"/>
    </source>
</evidence>
<evidence type="ECO:0000313" key="3">
    <source>
        <dbReference type="Proteomes" id="UP001341281"/>
    </source>
</evidence>
<reference evidence="2 3" key="1">
    <citation type="submission" date="2024-02" db="EMBL/GenBank/DDBJ databases">
        <title>High-quality chromosome-scale genome assembly of Pensacola bahiagrass (Paspalum notatum Flugge var. saurae).</title>
        <authorList>
            <person name="Vega J.M."/>
            <person name="Podio M."/>
            <person name="Orjuela J."/>
            <person name="Siena L.A."/>
            <person name="Pessino S.C."/>
            <person name="Combes M.C."/>
            <person name="Mariac C."/>
            <person name="Albertini E."/>
            <person name="Pupilli F."/>
            <person name="Ortiz J.P.A."/>
            <person name="Leblanc O."/>
        </authorList>
    </citation>
    <scope>NUCLEOTIDE SEQUENCE [LARGE SCALE GENOMIC DNA]</scope>
    <source>
        <strain evidence="2">R1</strain>
        <tissue evidence="2">Leaf</tissue>
    </source>
</reference>
<organism evidence="2 3">
    <name type="scientific">Paspalum notatum var. saurae</name>
    <dbReference type="NCBI Taxonomy" id="547442"/>
    <lineage>
        <taxon>Eukaryota</taxon>
        <taxon>Viridiplantae</taxon>
        <taxon>Streptophyta</taxon>
        <taxon>Embryophyta</taxon>
        <taxon>Tracheophyta</taxon>
        <taxon>Spermatophyta</taxon>
        <taxon>Magnoliopsida</taxon>
        <taxon>Liliopsida</taxon>
        <taxon>Poales</taxon>
        <taxon>Poaceae</taxon>
        <taxon>PACMAD clade</taxon>
        <taxon>Panicoideae</taxon>
        <taxon>Andropogonodae</taxon>
        <taxon>Paspaleae</taxon>
        <taxon>Paspalinae</taxon>
        <taxon>Paspalum</taxon>
    </lineage>
</organism>
<dbReference type="PROSITE" id="PS50878">
    <property type="entry name" value="RT_POL"/>
    <property type="match status" value="1"/>
</dbReference>
<dbReference type="InterPro" id="IPR000477">
    <property type="entry name" value="RT_dom"/>
</dbReference>
<dbReference type="AlphaFoldDB" id="A0AAQ3PUM0"/>
<dbReference type="Proteomes" id="UP001341281">
    <property type="component" value="Chromosome 01"/>
</dbReference>
<evidence type="ECO:0000259" key="1">
    <source>
        <dbReference type="PROSITE" id="PS50878"/>
    </source>
</evidence>
<feature type="domain" description="Reverse transcriptase" evidence="1">
    <location>
        <begin position="1"/>
        <end position="101"/>
    </location>
</feature>
<keyword evidence="3" id="KW-1185">Reference proteome</keyword>
<sequence length="440" mass="50037">MLFKASEANLICGLLANFRKGGDISLQYADDTLLFSSIDKNLLVNLKCILVWFERILGMSINFHKSEIVILNADPQTTLDISLLFCCTVGVLPLKYLGVPLHYEKLSRENVQLLVDKILKRIASWRGRLLSHAARLVLIKSCLSSIPVYLLSFIKFPKWAIKLINTQLANCLWNDMEGNRKFHLANWDMCAMCKEYGGLGVQNLKDLNVCLLGSWIKRYLSSDGKLWKELFDFKYRTKHPNILVARDLGGSQFFKSFVYAIKAAKMGFRWKIGDGKRVKFWEDNWLGTSSLATQFWNLYVLVNERSVTVSDPWDGENLKCIFRRIVSETLYNCWLEVVQLASTISLTQEEDCLVWQFNSSEIYSSQSLYKIVNFRGIHPIHYGDAVDDDMEADSKLDGVVPGGKKAGALLLLGEVERNHQEGNYPATKTFSLSILKIGGN</sequence>
<accession>A0AAQ3PUM0</accession>